<dbReference type="Proteomes" id="UP000002495">
    <property type="component" value="Chromosome"/>
</dbReference>
<gene>
    <name evidence="1" type="ordered locus">HH_0371</name>
</gene>
<proteinExistence type="predicted"/>
<dbReference type="AlphaFoldDB" id="Q7VJ72"/>
<name>Q7VJ72_HELHP</name>
<dbReference type="STRING" id="235279.HH_0371"/>
<evidence type="ECO:0000313" key="2">
    <source>
        <dbReference type="Proteomes" id="UP000002495"/>
    </source>
</evidence>
<dbReference type="KEGG" id="hhe:HH_0371"/>
<sequence length="37" mass="4452">MRMTFEGMILSMLDKKIKGKKQNIIKKLSFYYIIARI</sequence>
<reference evidence="1 2" key="1">
    <citation type="journal article" date="2003" name="Proc. Natl. Acad. Sci. U.S.A.">
        <title>The complete genome sequence of the carcinogenic bacterium Helicobacter hepaticus.</title>
        <authorList>
            <person name="Suerbaum S."/>
            <person name="Josenhans C."/>
            <person name="Sterzenbach T."/>
            <person name="Drescher B."/>
            <person name="Brandt P."/>
            <person name="Bell M."/>
            <person name="Droege M."/>
            <person name="Fartmann B."/>
            <person name="Fischer H.-P."/>
            <person name="Ge Z."/>
            <person name="Hoerster A."/>
            <person name="Holland R."/>
            <person name="Klein K."/>
            <person name="Koenig J."/>
            <person name="Macko L."/>
            <person name="Mendz G.L."/>
            <person name="Nyakatura G."/>
            <person name="Schauer D.B."/>
            <person name="Shen Z."/>
            <person name="Weber J."/>
            <person name="Frosch M."/>
            <person name="Fox J.G."/>
        </authorList>
    </citation>
    <scope>NUCLEOTIDE SEQUENCE [LARGE SCALE GENOMIC DNA]</scope>
    <source>
        <strain evidence="2">ATCC 51449 / 3B1</strain>
    </source>
</reference>
<dbReference type="EMBL" id="AE017125">
    <property type="protein sequence ID" value="AAP76968.1"/>
    <property type="molecule type" value="Genomic_DNA"/>
</dbReference>
<accession>Q7VJ72</accession>
<dbReference type="HOGENOM" id="CLU_3344426_0_0_7"/>
<organism evidence="1 2">
    <name type="scientific">Helicobacter hepaticus (strain ATCC 51449 / 3B1)</name>
    <dbReference type="NCBI Taxonomy" id="235279"/>
    <lineage>
        <taxon>Bacteria</taxon>
        <taxon>Pseudomonadati</taxon>
        <taxon>Campylobacterota</taxon>
        <taxon>Epsilonproteobacteria</taxon>
        <taxon>Campylobacterales</taxon>
        <taxon>Helicobacteraceae</taxon>
        <taxon>Helicobacter</taxon>
    </lineage>
</organism>
<protein>
    <submittedName>
        <fullName evidence="1">Uncharacterized protein</fullName>
    </submittedName>
</protein>
<keyword evidence="2" id="KW-1185">Reference proteome</keyword>
<evidence type="ECO:0000313" key="1">
    <source>
        <dbReference type="EMBL" id="AAP76968.1"/>
    </source>
</evidence>